<evidence type="ECO:0000256" key="2">
    <source>
        <dbReference type="ARBA" id="ARBA00022737"/>
    </source>
</evidence>
<reference evidence="3" key="1">
    <citation type="journal article" date="2012" name="Nat. Biotechnol.">
        <title>Reference genome sequence of the model plant Setaria.</title>
        <authorList>
            <person name="Bennetzen J.L."/>
            <person name="Schmutz J."/>
            <person name="Wang H."/>
            <person name="Percifield R."/>
            <person name="Hawkins J."/>
            <person name="Pontaroli A.C."/>
            <person name="Estep M."/>
            <person name="Feng L."/>
            <person name="Vaughn J.N."/>
            <person name="Grimwood J."/>
            <person name="Jenkins J."/>
            <person name="Barry K."/>
            <person name="Lindquist E."/>
            <person name="Hellsten U."/>
            <person name="Deshpande S."/>
            <person name="Wang X."/>
            <person name="Wu X."/>
            <person name="Mitros T."/>
            <person name="Triplett J."/>
            <person name="Yang X."/>
            <person name="Ye C.Y."/>
            <person name="Mauro-Herrera M."/>
            <person name="Wang L."/>
            <person name="Li P."/>
            <person name="Sharma M."/>
            <person name="Sharma R."/>
            <person name="Ronald P.C."/>
            <person name="Panaud O."/>
            <person name="Kellogg E.A."/>
            <person name="Brutnell T.P."/>
            <person name="Doust A.N."/>
            <person name="Tuskan G.A."/>
            <person name="Rokhsar D."/>
            <person name="Devos K.M."/>
        </authorList>
    </citation>
    <scope>NUCLEOTIDE SEQUENCE [LARGE SCALE GENOMIC DNA]</scope>
    <source>
        <strain evidence="3">Yugu1</strain>
    </source>
</reference>
<dbReference type="OrthoDB" id="122245at2759"/>
<dbReference type="PANTHER" id="PTHR33463:SF22">
    <property type="entry name" value="NB-ARC DOMAIN-CONTAINING PROTEIN"/>
    <property type="match status" value="1"/>
</dbReference>
<dbReference type="InterPro" id="IPR050905">
    <property type="entry name" value="Plant_NBS-LRR"/>
</dbReference>
<accession>A0A368RQ83</accession>
<keyword evidence="2" id="KW-0677">Repeat</keyword>
<dbReference type="AlphaFoldDB" id="A0A368RQ83"/>
<dbReference type="PANTHER" id="PTHR33463">
    <property type="entry name" value="NB-ARC DOMAIN-CONTAINING PROTEIN-RELATED"/>
    <property type="match status" value="1"/>
</dbReference>
<protein>
    <recommendedName>
        <fullName evidence="4">NB-ARC domain-containing protein</fullName>
    </recommendedName>
</protein>
<dbReference type="Gene3D" id="3.80.10.10">
    <property type="entry name" value="Ribonuclease Inhibitor"/>
    <property type="match status" value="3"/>
</dbReference>
<dbReference type="InterPro" id="IPR032675">
    <property type="entry name" value="LRR_dom_sf"/>
</dbReference>
<organism evidence="3">
    <name type="scientific">Setaria italica</name>
    <name type="common">Foxtail millet</name>
    <name type="synonym">Panicum italicum</name>
    <dbReference type="NCBI Taxonomy" id="4555"/>
    <lineage>
        <taxon>Eukaryota</taxon>
        <taxon>Viridiplantae</taxon>
        <taxon>Streptophyta</taxon>
        <taxon>Embryophyta</taxon>
        <taxon>Tracheophyta</taxon>
        <taxon>Spermatophyta</taxon>
        <taxon>Magnoliopsida</taxon>
        <taxon>Liliopsida</taxon>
        <taxon>Poales</taxon>
        <taxon>Poaceae</taxon>
        <taxon>PACMAD clade</taxon>
        <taxon>Panicoideae</taxon>
        <taxon>Panicodae</taxon>
        <taxon>Paniceae</taxon>
        <taxon>Cenchrinae</taxon>
        <taxon>Setaria</taxon>
    </lineage>
</organism>
<dbReference type="SUPFAM" id="SSF52058">
    <property type="entry name" value="L domain-like"/>
    <property type="match status" value="1"/>
</dbReference>
<evidence type="ECO:0000256" key="1">
    <source>
        <dbReference type="ARBA" id="ARBA00022614"/>
    </source>
</evidence>
<evidence type="ECO:0000313" key="3">
    <source>
        <dbReference type="EMBL" id="RCV32268.1"/>
    </source>
</evidence>
<dbReference type="SMART" id="SM00369">
    <property type="entry name" value="LRR_TYP"/>
    <property type="match status" value="5"/>
</dbReference>
<proteinExistence type="predicted"/>
<evidence type="ECO:0008006" key="4">
    <source>
        <dbReference type="Google" id="ProtNLM"/>
    </source>
</evidence>
<gene>
    <name evidence="3" type="ORF">SETIT_6G245200v2</name>
</gene>
<sequence>MEVSRVFECMDDLLHISWTDYAPAEWFDSQFEERMTEWMKEHPVIWNGGIGPAASFLPTLTRLLFKHTKDGYGSYNHVITARLSPMAAIEGRIACYRRVALDVLMATARSLNLDDDDLKEVNQLAAEESYYGYGMVSDILVQKAFGVDYHHWSHVQRLLFGVLLPRSNIRSRIPGMIREMLQGKRRLLLVENLQVPVPMDVLFLSTESMPTAFLWPNGWVISTTSKDVCNQSREHGLSYDSRWGLEYYHTLHFDDLRGQDWITLIKEALQDAAGSIHSMLIHEQQEDKFWLHVAQKCLYYGILYCPMQGAAARHDITSDELVRCWVAEDLLSPQVTTGRNYRSALEAGKIVIQALQEYSLLPNPPSNTCSREEASSGWSGPWSSWWSSLKFTAKPAVKHLSTGVSVLAMGVPRLKEEELFDHWWSNRLRWVSFMNDDGRHVSWDWRENWPVSANWDRSFPGERISTLILRGCSNISSFPFDRVLDHHLHVLDLSYTPINSLPPSLSRLSNLRLFSLRGCSKLETLSSPQHTCEEETRPLSYLGSLETLDMNGVPLLELTQQDCSNKSNLHFLDLSGSRITILPSEFFSEMSSLEELMLGNLKELPPSLPQLSNLLILHLEGTQIISFPEDTFEAMQRLHTLKLIDNMALMSLPTSLSKANGLRELHINNCKRLRLQFLWELVPGLEDLYIQTWEALEDIKIHGHPNLRTFSVFGPWIRCLSLRGCSKLKIVNVSDDLTALEDVDLSGTAIEEVPHSLPNLPQLRRLLLLNVPCFKRFPWHRLVRFPKVFCLDNCSDDHLSQKETDNIAQININDSRIFHSFNEDAANKLVKEGQFFQSFNVQIKPCSVRGKEPRDKPCTVIQRQLPYLDVSCSEAATIVPMMKLQPRRRHFEISTMNQHPNGLRILSVTNSLFITDDASIRCVSDLNCNLMSLEVCQLQHCHKMSVVFGMQSDQAYVWAKGGHGANVWSIRVILVFPALEILQASNLNNLVCFLETSALAYIERRRWSWTVELKLLKHIHLEHCPRLEKIFPSCLSLPALETLVILFCPSLKTIFYKKYEYELVARCPLPNIESIYFQELPQLQHIHEDAMFRLATPKWETLFVRGCQSLRRLPFLREHPMSNVKVSGERDWWDRLQLSLPEQGKYYLQVPPPPEFASRKKKVIIKSYLR</sequence>
<reference evidence="3" key="2">
    <citation type="submission" date="2015-07" db="EMBL/GenBank/DDBJ databases">
        <authorList>
            <person name="Noorani M."/>
        </authorList>
    </citation>
    <scope>NUCLEOTIDE SEQUENCE</scope>
    <source>
        <strain evidence="3">Yugu1</strain>
    </source>
</reference>
<name>A0A368RQ83_SETIT</name>
<keyword evidence="1" id="KW-0433">Leucine-rich repeat</keyword>
<dbReference type="InterPro" id="IPR003591">
    <property type="entry name" value="Leu-rich_rpt_typical-subtyp"/>
</dbReference>
<dbReference type="EMBL" id="CM003533">
    <property type="protein sequence ID" value="RCV32268.1"/>
    <property type="molecule type" value="Genomic_DNA"/>
</dbReference>